<evidence type="ECO:0000313" key="10">
    <source>
        <dbReference type="Proteomes" id="UP000248745"/>
    </source>
</evidence>
<dbReference type="GO" id="GO:0009279">
    <property type="term" value="C:cell outer membrane"/>
    <property type="evidence" value="ECO:0007669"/>
    <property type="project" value="UniProtKB-SubCell"/>
</dbReference>
<keyword evidence="7" id="KW-0998">Cell outer membrane</keyword>
<evidence type="ECO:0000256" key="3">
    <source>
        <dbReference type="ARBA" id="ARBA00022448"/>
    </source>
</evidence>
<comment type="caution">
    <text evidence="9">The sequence shown here is derived from an EMBL/GenBank/DDBJ whole genome shotgun (WGS) entry which is preliminary data.</text>
</comment>
<reference evidence="9 10" key="1">
    <citation type="submission" date="2018-06" db="EMBL/GenBank/DDBJ databases">
        <title>Mucibacter soli gen. nov., sp. nov., a new member of the family Chitinophagaceae producing mucin.</title>
        <authorList>
            <person name="Kim M.-K."/>
            <person name="Park S."/>
            <person name="Kim T.-S."/>
            <person name="Joung Y."/>
            <person name="Han J.-H."/>
            <person name="Kim S.B."/>
        </authorList>
    </citation>
    <scope>NUCLEOTIDE SEQUENCE [LARGE SCALE GENOMIC DNA]</scope>
    <source>
        <strain evidence="9 10">R1-15</strain>
    </source>
</reference>
<dbReference type="SUPFAM" id="SSF56954">
    <property type="entry name" value="Outer membrane efflux proteins (OEP)"/>
    <property type="match status" value="1"/>
</dbReference>
<dbReference type="EMBL" id="QKTW01000027">
    <property type="protein sequence ID" value="PZF70998.1"/>
    <property type="molecule type" value="Genomic_DNA"/>
</dbReference>
<dbReference type="GO" id="GO:0015288">
    <property type="term" value="F:porin activity"/>
    <property type="evidence" value="ECO:0007669"/>
    <property type="project" value="TreeGrafter"/>
</dbReference>
<organism evidence="9 10">
    <name type="scientific">Taibaiella soli</name>
    <dbReference type="NCBI Taxonomy" id="1649169"/>
    <lineage>
        <taxon>Bacteria</taxon>
        <taxon>Pseudomonadati</taxon>
        <taxon>Bacteroidota</taxon>
        <taxon>Chitinophagia</taxon>
        <taxon>Chitinophagales</taxon>
        <taxon>Chitinophagaceae</taxon>
        <taxon>Taibaiella</taxon>
    </lineage>
</organism>
<protein>
    <submittedName>
        <fullName evidence="9">TolC family protein</fullName>
    </submittedName>
</protein>
<dbReference type="Gene3D" id="1.20.1600.10">
    <property type="entry name" value="Outer membrane efflux proteins (OEP)"/>
    <property type="match status" value="1"/>
</dbReference>
<evidence type="ECO:0000256" key="8">
    <source>
        <dbReference type="SAM" id="SignalP"/>
    </source>
</evidence>
<gene>
    <name evidence="9" type="ORF">DN068_20050</name>
</gene>
<dbReference type="InterPro" id="IPR051906">
    <property type="entry name" value="TolC-like"/>
</dbReference>
<comment type="similarity">
    <text evidence="2">Belongs to the outer membrane factor (OMF) (TC 1.B.17) family.</text>
</comment>
<keyword evidence="4" id="KW-1134">Transmembrane beta strand</keyword>
<evidence type="ECO:0000256" key="5">
    <source>
        <dbReference type="ARBA" id="ARBA00022692"/>
    </source>
</evidence>
<evidence type="ECO:0000256" key="2">
    <source>
        <dbReference type="ARBA" id="ARBA00007613"/>
    </source>
</evidence>
<evidence type="ECO:0000256" key="6">
    <source>
        <dbReference type="ARBA" id="ARBA00023136"/>
    </source>
</evidence>
<keyword evidence="5" id="KW-0812">Transmembrane</keyword>
<dbReference type="Proteomes" id="UP000248745">
    <property type="component" value="Unassembled WGS sequence"/>
</dbReference>
<dbReference type="PANTHER" id="PTHR30026:SF20">
    <property type="entry name" value="OUTER MEMBRANE PROTEIN TOLC"/>
    <property type="match status" value="1"/>
</dbReference>
<evidence type="ECO:0000256" key="4">
    <source>
        <dbReference type="ARBA" id="ARBA00022452"/>
    </source>
</evidence>
<keyword evidence="8" id="KW-0732">Signal</keyword>
<proteinExistence type="inferred from homology"/>
<keyword evidence="3" id="KW-0813">Transport</keyword>
<feature type="signal peptide" evidence="8">
    <location>
        <begin position="1"/>
        <end position="23"/>
    </location>
</feature>
<evidence type="ECO:0000256" key="7">
    <source>
        <dbReference type="ARBA" id="ARBA00023237"/>
    </source>
</evidence>
<sequence length="481" mass="53371">MRFFVTAVTLCLITALGSNTAFAQKDDNWTLQRCVQYAVENNISIQQNVLNERLARLSLQQSQLSQIPSASASGSYGRSWGRSIDPTTNQFVNGDYDFIGVGGNANLLMFGWFQTRNTIAKNKFSALAAKADLDQLKDDVSLNVATGFLRALQAQEQINVNQKQVELSEAQLDQTRKFADAGRVPELNVAQLESQLATDSSNLISAIADYNASILDLKALLNLDFAVPFSITPPDISVADQIHLTEMDPEQIYAVASDHFGSIKSSQYKVNAAEKGLAASKGALYPSISSSLQLQSNWASTYKELGGITITGEQPTGSYVYDGTTRNPVLQPTYIANYNNVGLGQQLSNNFRQILSFNLNVPIFNAWQSRYAVRQAQVNVVSKQLDQYQAKLTLKQNVYKAYNDARNSVSKYYAAKHAADAAERAYDFAQKRYDLGLTNTIEYLTTQNNQYRADASLLSAKYDLIFRLKVIDYYLGKELKL</sequence>
<evidence type="ECO:0000313" key="9">
    <source>
        <dbReference type="EMBL" id="PZF70998.1"/>
    </source>
</evidence>
<dbReference type="GO" id="GO:1990281">
    <property type="term" value="C:efflux pump complex"/>
    <property type="evidence" value="ECO:0007669"/>
    <property type="project" value="TreeGrafter"/>
</dbReference>
<evidence type="ECO:0000256" key="1">
    <source>
        <dbReference type="ARBA" id="ARBA00004442"/>
    </source>
</evidence>
<dbReference type="OrthoDB" id="9811587at2"/>
<dbReference type="PANTHER" id="PTHR30026">
    <property type="entry name" value="OUTER MEMBRANE PROTEIN TOLC"/>
    <property type="match status" value="1"/>
</dbReference>
<comment type="subcellular location">
    <subcellularLocation>
        <location evidence="1">Cell outer membrane</location>
    </subcellularLocation>
</comment>
<feature type="chain" id="PRO_5016016105" evidence="8">
    <location>
        <begin position="24"/>
        <end position="481"/>
    </location>
</feature>
<accession>A0A2W2ATG5</accession>
<name>A0A2W2ATG5_9BACT</name>
<keyword evidence="10" id="KW-1185">Reference proteome</keyword>
<keyword evidence="6" id="KW-0472">Membrane</keyword>
<dbReference type="GO" id="GO:0015562">
    <property type="term" value="F:efflux transmembrane transporter activity"/>
    <property type="evidence" value="ECO:0007669"/>
    <property type="project" value="InterPro"/>
</dbReference>
<dbReference type="RefSeq" id="WP_111000732.1">
    <property type="nucleotide sequence ID" value="NZ_QKTW01000027.1"/>
</dbReference>
<dbReference type="InterPro" id="IPR003423">
    <property type="entry name" value="OMP_efflux"/>
</dbReference>
<dbReference type="Pfam" id="PF02321">
    <property type="entry name" value="OEP"/>
    <property type="match status" value="2"/>
</dbReference>
<dbReference type="AlphaFoldDB" id="A0A2W2ATG5"/>